<feature type="compositionally biased region" description="Acidic residues" evidence="1">
    <location>
        <begin position="113"/>
        <end position="127"/>
    </location>
</feature>
<protein>
    <submittedName>
        <fullName evidence="2">Uncharacterized protein</fullName>
    </submittedName>
</protein>
<reference evidence="3" key="2">
    <citation type="submission" date="2013-12" db="EMBL/GenBank/DDBJ databases">
        <title>Evolution of pathogenesis and genome organization in the Tremellales.</title>
        <authorList>
            <person name="Cuomo C."/>
            <person name="Litvintseva A."/>
            <person name="Heitman J."/>
            <person name="Chen Y."/>
            <person name="Sun S."/>
            <person name="Springer D."/>
            <person name="Dromer F."/>
            <person name="Young S."/>
            <person name="Zeng Q."/>
            <person name="Chapman S."/>
            <person name="Gujja S."/>
            <person name="Saif S."/>
            <person name="Birren B."/>
        </authorList>
    </citation>
    <scope>NUCLEOTIDE SEQUENCE [LARGE SCALE GENOMIC DNA]</scope>
    <source>
        <strain evidence="3">BCC8398</strain>
    </source>
</reference>
<reference evidence="2 3" key="1">
    <citation type="submission" date="2013-07" db="EMBL/GenBank/DDBJ databases">
        <title>The Genome Sequence of Cryptococcus heveanensis BCC8398.</title>
        <authorList>
            <consortium name="The Broad Institute Genome Sequencing Platform"/>
            <person name="Cuomo C."/>
            <person name="Litvintseva A."/>
            <person name="Chen Y."/>
            <person name="Heitman J."/>
            <person name="Sun S."/>
            <person name="Springer D."/>
            <person name="Dromer F."/>
            <person name="Young S.K."/>
            <person name="Zeng Q."/>
            <person name="Gargeya S."/>
            <person name="Fitzgerald M."/>
            <person name="Abouelleil A."/>
            <person name="Alvarado L."/>
            <person name="Berlin A.M."/>
            <person name="Chapman S.B."/>
            <person name="Dewar J."/>
            <person name="Goldberg J."/>
            <person name="Griggs A."/>
            <person name="Gujja S."/>
            <person name="Hansen M."/>
            <person name="Howarth C."/>
            <person name="Imamovic A."/>
            <person name="Larimer J."/>
            <person name="McCowan C."/>
            <person name="Murphy C."/>
            <person name="Pearson M."/>
            <person name="Priest M."/>
            <person name="Roberts A."/>
            <person name="Saif S."/>
            <person name="Shea T."/>
            <person name="Sykes S."/>
            <person name="Wortman J."/>
            <person name="Nusbaum C."/>
            <person name="Birren B."/>
        </authorList>
    </citation>
    <scope>NUCLEOTIDE SEQUENCE [LARGE SCALE GENOMIC DNA]</scope>
    <source>
        <strain evidence="2 3">BCC8398</strain>
    </source>
</reference>
<gene>
    <name evidence="2" type="ORF">I316_06009</name>
</gene>
<feature type="compositionally biased region" description="Basic and acidic residues" evidence="1">
    <location>
        <begin position="129"/>
        <end position="145"/>
    </location>
</feature>
<evidence type="ECO:0000313" key="2">
    <source>
        <dbReference type="EMBL" id="OCF32341.1"/>
    </source>
</evidence>
<feature type="region of interest" description="Disordered" evidence="1">
    <location>
        <begin position="87"/>
        <end position="169"/>
    </location>
</feature>
<feature type="compositionally biased region" description="Basic and acidic residues" evidence="1">
    <location>
        <begin position="94"/>
        <end position="103"/>
    </location>
</feature>
<feature type="region of interest" description="Disordered" evidence="1">
    <location>
        <begin position="214"/>
        <end position="240"/>
    </location>
</feature>
<name>A0A1B9GMX3_9TREE</name>
<dbReference type="Proteomes" id="UP000092666">
    <property type="component" value="Unassembled WGS sequence"/>
</dbReference>
<keyword evidence="3" id="KW-1185">Reference proteome</keyword>
<accession>A0A1B9GMX3</accession>
<dbReference type="AlphaFoldDB" id="A0A1B9GMX3"/>
<dbReference type="EMBL" id="KI669509">
    <property type="protein sequence ID" value="OCF32341.1"/>
    <property type="molecule type" value="Genomic_DNA"/>
</dbReference>
<feature type="compositionally biased region" description="Polar residues" evidence="1">
    <location>
        <begin position="152"/>
        <end position="164"/>
    </location>
</feature>
<organism evidence="2 3">
    <name type="scientific">Kwoniella heveanensis BCC8398</name>
    <dbReference type="NCBI Taxonomy" id="1296120"/>
    <lineage>
        <taxon>Eukaryota</taxon>
        <taxon>Fungi</taxon>
        <taxon>Dikarya</taxon>
        <taxon>Basidiomycota</taxon>
        <taxon>Agaricomycotina</taxon>
        <taxon>Tremellomycetes</taxon>
        <taxon>Tremellales</taxon>
        <taxon>Cryptococcaceae</taxon>
        <taxon>Kwoniella</taxon>
    </lineage>
</organism>
<evidence type="ECO:0000313" key="3">
    <source>
        <dbReference type="Proteomes" id="UP000092666"/>
    </source>
</evidence>
<sequence length="302" mass="33209">MSLPVETPQTPPGPSAPDYLLTPPPTDAKKPKTRQACLLPASSPTAESLCIDGHKEEDADHGRTSDFGPMVLFDTSRQQQLVREFERSASPAEMIKEKNKPQKEPLFLPADEAGGDDDTPMDDDTDDVVFTHEIVHHRPEPRTAESRVVGRSQDQSTAVPSQMQALEPSPYFRPVTSARNLNRSLVRSHDHMRVYQPTQEEEDDDDEIEFTGRLTKKPRNEITNGSNASTPSSRPLRAISPGDNGPCRSCGCSCDGQSQPPACSGRSKGSGSQTLSNYIRGNIVGKFWAITYCFFHKVSADQ</sequence>
<evidence type="ECO:0000256" key="1">
    <source>
        <dbReference type="SAM" id="MobiDB-lite"/>
    </source>
</evidence>
<feature type="compositionally biased region" description="Polar residues" evidence="1">
    <location>
        <begin position="221"/>
        <end position="233"/>
    </location>
</feature>
<proteinExistence type="predicted"/>
<feature type="region of interest" description="Disordered" evidence="1">
    <location>
        <begin position="1"/>
        <end position="36"/>
    </location>
</feature>